<reference evidence="11 12" key="1">
    <citation type="submission" date="2014-07" db="EMBL/GenBank/DDBJ databases">
        <title>Methanogenic archaea and the global carbon cycle.</title>
        <authorList>
            <person name="Henriksen J.R."/>
            <person name="Luke J."/>
            <person name="Reinhart S."/>
            <person name="Benedict M.N."/>
            <person name="Youngblut N.D."/>
            <person name="Metcalf M.E."/>
            <person name="Whitaker R.J."/>
            <person name="Metcalf W.W."/>
        </authorList>
    </citation>
    <scope>NUCLEOTIDE SEQUENCE [LARGE SCALE GENOMIC DNA]</scope>
    <source>
        <strain evidence="11 12">Wiesmoor</strain>
    </source>
</reference>
<evidence type="ECO:0000256" key="5">
    <source>
        <dbReference type="ARBA" id="ARBA00022840"/>
    </source>
</evidence>
<dbReference type="InterPro" id="IPR013767">
    <property type="entry name" value="PAS_fold"/>
</dbReference>
<dbReference type="InterPro" id="IPR001610">
    <property type="entry name" value="PAC"/>
</dbReference>
<dbReference type="Pfam" id="PF13426">
    <property type="entry name" value="PAS_9"/>
    <property type="match status" value="2"/>
</dbReference>
<feature type="domain" description="PAS" evidence="9">
    <location>
        <begin position="679"/>
        <end position="725"/>
    </location>
</feature>
<dbReference type="AlphaFoldDB" id="A0A0E3QNN1"/>
<evidence type="ECO:0000313" key="12">
    <source>
        <dbReference type="Proteomes" id="UP000033038"/>
    </source>
</evidence>
<dbReference type="HOGENOM" id="CLU_000445_114_57_2"/>
<dbReference type="Gene3D" id="2.10.70.100">
    <property type="match status" value="1"/>
</dbReference>
<evidence type="ECO:0000256" key="6">
    <source>
        <dbReference type="ARBA" id="ARBA00023012"/>
    </source>
</evidence>
<dbReference type="Pfam" id="PF07568">
    <property type="entry name" value="HisKA_2"/>
    <property type="match status" value="1"/>
</dbReference>
<dbReference type="InterPro" id="IPR029016">
    <property type="entry name" value="GAF-like_dom_sf"/>
</dbReference>
<dbReference type="InterPro" id="IPR000700">
    <property type="entry name" value="PAS-assoc_C"/>
</dbReference>
<dbReference type="PANTHER" id="PTHR43065:SF23">
    <property type="entry name" value="SENSOR HISTIDINE KINASE PDTAS"/>
    <property type="match status" value="1"/>
</dbReference>
<dbReference type="FunFam" id="3.30.450.20:FF:000088">
    <property type="entry name" value="Sensory transduction histidine kinase"/>
    <property type="match status" value="1"/>
</dbReference>
<evidence type="ECO:0000313" key="11">
    <source>
        <dbReference type="EMBL" id="AKB52044.1"/>
    </source>
</evidence>
<dbReference type="NCBIfam" id="TIGR00229">
    <property type="entry name" value="sensory_box"/>
    <property type="match status" value="5"/>
</dbReference>
<dbReference type="EMBL" id="CP009526">
    <property type="protein sequence ID" value="AKB52044.1"/>
    <property type="molecule type" value="Genomic_DNA"/>
</dbReference>
<keyword evidence="5" id="KW-0067">ATP-binding</keyword>
<dbReference type="Pfam" id="PF00989">
    <property type="entry name" value="PAS"/>
    <property type="match status" value="1"/>
</dbReference>
<dbReference type="Gene3D" id="3.30.565.10">
    <property type="entry name" value="Histidine kinase-like ATPase, C-terminal domain"/>
    <property type="match status" value="1"/>
</dbReference>
<dbReference type="GO" id="GO:0005524">
    <property type="term" value="F:ATP binding"/>
    <property type="evidence" value="ECO:0007669"/>
    <property type="project" value="UniProtKB-KW"/>
</dbReference>
<dbReference type="InterPro" id="IPR000014">
    <property type="entry name" value="PAS"/>
</dbReference>
<keyword evidence="1" id="KW-0597">Phosphoprotein</keyword>
<feature type="domain" description="Histidine kinase" evidence="8">
    <location>
        <begin position="1034"/>
        <end position="1239"/>
    </location>
</feature>
<dbReference type="SUPFAM" id="SSF55781">
    <property type="entry name" value="GAF domain-like"/>
    <property type="match status" value="1"/>
</dbReference>
<dbReference type="PROSITE" id="PS50109">
    <property type="entry name" value="HIS_KIN"/>
    <property type="match status" value="1"/>
</dbReference>
<feature type="domain" description="PAC" evidence="10">
    <location>
        <begin position="849"/>
        <end position="901"/>
    </location>
</feature>
<evidence type="ECO:0000256" key="2">
    <source>
        <dbReference type="ARBA" id="ARBA00022679"/>
    </source>
</evidence>
<evidence type="ECO:0000259" key="8">
    <source>
        <dbReference type="PROSITE" id="PS50109"/>
    </source>
</evidence>
<dbReference type="SUPFAM" id="SSF55785">
    <property type="entry name" value="PYP-like sensor domain (PAS domain)"/>
    <property type="match status" value="5"/>
</dbReference>
<evidence type="ECO:0000259" key="10">
    <source>
        <dbReference type="PROSITE" id="PS50113"/>
    </source>
</evidence>
<dbReference type="InterPro" id="IPR025847">
    <property type="entry name" value="MEDS_domain"/>
</dbReference>
<dbReference type="SMART" id="SM00091">
    <property type="entry name" value="PAS"/>
    <property type="match status" value="5"/>
</dbReference>
<organism evidence="11 12">
    <name type="scientific">Methanosarcina barkeri str. Wiesmoor</name>
    <dbReference type="NCBI Taxonomy" id="1434109"/>
    <lineage>
        <taxon>Archaea</taxon>
        <taxon>Methanobacteriati</taxon>
        <taxon>Methanobacteriota</taxon>
        <taxon>Stenosarchaea group</taxon>
        <taxon>Methanomicrobia</taxon>
        <taxon>Methanosarcinales</taxon>
        <taxon>Methanosarcinaceae</taxon>
        <taxon>Methanosarcina</taxon>
    </lineage>
</organism>
<keyword evidence="3" id="KW-0547">Nucleotide-binding</keyword>
<dbReference type="InterPro" id="IPR011495">
    <property type="entry name" value="Sig_transdc_His_kin_sub2_dim/P"/>
</dbReference>
<feature type="domain" description="PAC" evidence="10">
    <location>
        <begin position="727"/>
        <end position="779"/>
    </location>
</feature>
<dbReference type="PROSITE" id="PS50112">
    <property type="entry name" value="PAS"/>
    <property type="match status" value="5"/>
</dbReference>
<feature type="domain" description="PAS" evidence="9">
    <location>
        <begin position="207"/>
        <end position="263"/>
    </location>
</feature>
<evidence type="ECO:0000256" key="4">
    <source>
        <dbReference type="ARBA" id="ARBA00022777"/>
    </source>
</evidence>
<feature type="domain" description="PAC" evidence="10">
    <location>
        <begin position="275"/>
        <end position="329"/>
    </location>
</feature>
<dbReference type="GeneID" id="24824377"/>
<dbReference type="PROSITE" id="PS50113">
    <property type="entry name" value="PAC"/>
    <property type="match status" value="5"/>
</dbReference>
<dbReference type="InterPro" id="IPR036890">
    <property type="entry name" value="HATPase_C_sf"/>
</dbReference>
<dbReference type="RefSeq" id="WP_011306929.1">
    <property type="nucleotide sequence ID" value="NZ_CP009526.1"/>
</dbReference>
<dbReference type="PANTHER" id="PTHR43065">
    <property type="entry name" value="SENSOR HISTIDINE KINASE"/>
    <property type="match status" value="1"/>
</dbReference>
<dbReference type="KEGG" id="mbw:MSBRW_2791"/>
<gene>
    <name evidence="11" type="ORF">MSBRW_2791</name>
</gene>
<dbReference type="PATRIC" id="fig|1434109.4.peg.3645"/>
<dbReference type="SUPFAM" id="SSF55874">
    <property type="entry name" value="ATPase domain of HSP90 chaperone/DNA topoisomerase II/histidine kinase"/>
    <property type="match status" value="1"/>
</dbReference>
<sequence length="1248" mass="141707">MKKNTRDSGIDIVGEVSWGTHFCQFYQTKEDLMDILIPYFKTGLENNELCVWITSQPLEMEEAKAAMKRAIPDFDVYLEKGQIEIISYNSGYLKDDIFDPDRVVNSCVEKINQALARGYDGLRAAGDNHGLGKESWNEFVEYENKVDAVIAKNHVIALCPYYLDMCNTAEIIDVVSSHQFALIKRKGIWKRIENSGRKRAEEKAIRAAKNWEYTFDAVPDLVAIIDDKYRVVRANKAIAARLGMTPEECIGLTCYRVIHGTDKPPSFCPQRRLLKDRDEHTAETCEGCLGDNFLVNISPLYDSEGKNIGSVYVARDIAKRKQEEHRIRRYNRILEGINRIFSNVVQAKTEEELGEACLSVALEVTSSHFGFINEMGADGLLHDVAKSDLAWEQCLMYDRIEHRSPPGDFAVHGLYGSVIKNEKGFFTNDPLLHPDSIGLPHGHPPITSFLGVPLVQDGKTIGLIAIANNEGGYSYEHQEDLEAIAPAVMQALQRKRSEEALKLSNIYNRNLIEASLDPLVTIGRDGKITDVNNATEQITGYSRNELIGTDFSDYFTEPEKARTGYQQVFKDGEVRDYSLGIQHKDGHITSVLYNASVYRDEKGKVIGVFATARDITELKKAEEALKKVHESLEEKVKERTSELEKAYNSLKESEKRLAEAQKIAQIGNWDWDLVTGEAYWSDEMYRIFERNPHESGATYEELLDYIHPDDRDYVDHTIKKALNKKPLGIDYRIVRANGEERTVHSQPEIIFDEKNNPVRVKGVVQDITERKKSEEKLQILANAVESSNDAIITLSFDGTISSWNKAAEQIYGYLAERIMGKDVSILEPENIKGEIKQFSEKIKQGKKIQHYETSRLRKDGTIINISATLSPVFDVAGKLVAISAIVRDITEHIKAEEALRESEARLRQFYESDMLGVFYFNIDGSITDANDKLLDIVGYTRKDLQAGKVKWNKMTPPEYFSLDERAIAELKTIGVREPQEKEYIRKDGSQVPVIVGVATFNQAHNEGIAFVLDITEKKKAEEDLANLEIARKKEIHHRIKNNLQVISSLLDLQADKFDNPRVIEAFRESQNRVISMALIHEELYKGEETETLDFSAYIRELAENLFQTYSLSNKNTLLKMNLEEHAFFDMDVAVPLGIIVNELVSNSLKHAFSGRYRGEIQIELHRDENWENRKKGNRCTSFVLTVSDNGVGIPEDFNIEDLDSLGFQLITTLVDQLDGELELKRNAGTEFSIRFAVKEVNNNQNQLL</sequence>
<evidence type="ECO:0000256" key="1">
    <source>
        <dbReference type="ARBA" id="ARBA00022553"/>
    </source>
</evidence>
<feature type="domain" description="PAS" evidence="9">
    <location>
        <begin position="504"/>
        <end position="559"/>
    </location>
</feature>
<dbReference type="Pfam" id="PF02518">
    <property type="entry name" value="HATPase_c"/>
    <property type="match status" value="1"/>
</dbReference>
<keyword evidence="2" id="KW-0808">Transferase</keyword>
<dbReference type="Pfam" id="PF08448">
    <property type="entry name" value="PAS_4"/>
    <property type="match status" value="1"/>
</dbReference>
<dbReference type="GO" id="GO:0000160">
    <property type="term" value="P:phosphorelay signal transduction system"/>
    <property type="evidence" value="ECO:0007669"/>
    <property type="project" value="UniProtKB-KW"/>
</dbReference>
<keyword evidence="6" id="KW-0902">Two-component regulatory system</keyword>
<evidence type="ECO:0000259" key="9">
    <source>
        <dbReference type="PROSITE" id="PS50112"/>
    </source>
</evidence>
<dbReference type="InterPro" id="IPR003594">
    <property type="entry name" value="HATPase_dom"/>
</dbReference>
<evidence type="ECO:0000256" key="7">
    <source>
        <dbReference type="SAM" id="Coils"/>
    </source>
</evidence>
<feature type="domain" description="PAC" evidence="10">
    <location>
        <begin position="977"/>
        <end position="1026"/>
    </location>
</feature>
<accession>A0A0E3QNN1</accession>
<dbReference type="SMART" id="SM00065">
    <property type="entry name" value="GAF"/>
    <property type="match status" value="1"/>
</dbReference>
<feature type="domain" description="PAS" evidence="9">
    <location>
        <begin position="902"/>
        <end position="944"/>
    </location>
</feature>
<feature type="domain" description="PAC" evidence="10">
    <location>
        <begin position="575"/>
        <end position="627"/>
    </location>
</feature>
<dbReference type="InterPro" id="IPR003018">
    <property type="entry name" value="GAF"/>
</dbReference>
<evidence type="ECO:0000256" key="3">
    <source>
        <dbReference type="ARBA" id="ARBA00022741"/>
    </source>
</evidence>
<dbReference type="Pfam" id="PF08447">
    <property type="entry name" value="PAS_3"/>
    <property type="match status" value="1"/>
</dbReference>
<feature type="coiled-coil region" evidence="7">
    <location>
        <begin position="615"/>
        <end position="663"/>
    </location>
</feature>
<dbReference type="Gene3D" id="3.30.450.40">
    <property type="match status" value="1"/>
</dbReference>
<dbReference type="Pfam" id="PF13185">
    <property type="entry name" value="GAF_2"/>
    <property type="match status" value="1"/>
</dbReference>
<name>A0A0E3QNN1_METBA</name>
<protein>
    <submittedName>
        <fullName evidence="11">Sensory transduction histidine kinase</fullName>
    </submittedName>
</protein>
<dbReference type="InterPro" id="IPR005467">
    <property type="entry name" value="His_kinase_dom"/>
</dbReference>
<feature type="domain" description="PAS" evidence="9">
    <location>
        <begin position="776"/>
        <end position="845"/>
    </location>
</feature>
<dbReference type="InterPro" id="IPR035965">
    <property type="entry name" value="PAS-like_dom_sf"/>
</dbReference>
<proteinExistence type="predicted"/>
<dbReference type="InterPro" id="IPR013656">
    <property type="entry name" value="PAS_4"/>
</dbReference>
<dbReference type="InterPro" id="IPR013655">
    <property type="entry name" value="PAS_fold_3"/>
</dbReference>
<dbReference type="SMART" id="SM00086">
    <property type="entry name" value="PAC"/>
    <property type="match status" value="4"/>
</dbReference>
<dbReference type="Proteomes" id="UP000033038">
    <property type="component" value="Chromosome"/>
</dbReference>
<dbReference type="Gene3D" id="3.30.450.20">
    <property type="entry name" value="PAS domain"/>
    <property type="match status" value="5"/>
</dbReference>
<dbReference type="GO" id="GO:0016301">
    <property type="term" value="F:kinase activity"/>
    <property type="evidence" value="ECO:0007669"/>
    <property type="project" value="UniProtKB-KW"/>
</dbReference>
<dbReference type="GO" id="GO:0006355">
    <property type="term" value="P:regulation of DNA-templated transcription"/>
    <property type="evidence" value="ECO:0007669"/>
    <property type="project" value="InterPro"/>
</dbReference>
<keyword evidence="7" id="KW-0175">Coiled coil</keyword>
<keyword evidence="4 11" id="KW-0418">Kinase</keyword>
<dbReference type="CDD" id="cd00130">
    <property type="entry name" value="PAS"/>
    <property type="match status" value="5"/>
</dbReference>
<dbReference type="SMART" id="SM00387">
    <property type="entry name" value="HATPase_c"/>
    <property type="match status" value="1"/>
</dbReference>
<dbReference type="Pfam" id="PF14417">
    <property type="entry name" value="MEDS"/>
    <property type="match status" value="1"/>
</dbReference>